<evidence type="ECO:0000313" key="2">
    <source>
        <dbReference type="EMBL" id="RHZ56304.1"/>
    </source>
</evidence>
<feature type="compositionally biased region" description="Polar residues" evidence="1">
    <location>
        <begin position="530"/>
        <end position="541"/>
    </location>
</feature>
<feature type="region of interest" description="Disordered" evidence="1">
    <location>
        <begin position="316"/>
        <end position="368"/>
    </location>
</feature>
<feature type="compositionally biased region" description="Low complexity" evidence="1">
    <location>
        <begin position="496"/>
        <end position="529"/>
    </location>
</feature>
<comment type="caution">
    <text evidence="2">The sequence shown here is derived from an EMBL/GenBank/DDBJ whole genome shotgun (WGS) entry which is preliminary data.</text>
</comment>
<feature type="compositionally biased region" description="Acidic residues" evidence="1">
    <location>
        <begin position="633"/>
        <end position="651"/>
    </location>
</feature>
<dbReference type="AlphaFoldDB" id="A0A397H3M3"/>
<name>A0A397H3M3_9GLOM</name>
<feature type="region of interest" description="Disordered" evidence="1">
    <location>
        <begin position="585"/>
        <end position="604"/>
    </location>
</feature>
<sequence>MLMEALWSLYFRAVFLNDDIPFWSGHKHKELGERTSRMAQYIIKGLFVEYVFRAVKSSGGTHGIFVLGRQIEVLCHDWFIVEGLTSVRALYQIEAGIKLNGPVRVLYARRAHGVRGLAKVSRLRVAFLERDFKVWGLMGAGNRGLIVELVRWPTVIGVGGSNIPCCTGVGGRIPKGALYQIEAGIKLNGPVRVLYARRAHGVRGLAKVSRLRVAFLERDFKVWGLMGAGNRGLIVELVRWPTVIGVGGSNKKKLRNRAAEYLFQGGDEKLALYPRKEVKKILNKTEYHSEEWEMTDEEYEYGEGSFGDAFGIIDVDDDNNNNNNDDNNNDNDNNLNNNYDDYNNNNSNSNSSNRSKGTTAATSITSTRQKMTSIYIKDKWWRSESLKKLLHKRIDPVIDIVCRPANTQKAQKARIRSERHKQNKTEAEIPKSAPIWTLSREALEHLNWINRDIPIYDPDEEDNDNNEEEDNDNNEEAPIGSFGDAFGIIDVDDDNNNNNNDDNNNDNDNNLNNNYDDYNNNNSNSNSSNRSKGTTAATSITSTRQKMTSIYIKDKWWRSESLKKLLHKRIDPVIDIVCRPANTQKAQKARIRSERHKQNKTEAEIPKSAPIWTLSREALEHLNWINRDIPIYDPDEEDNDNNEEEDNDNNEEVGTSSRKRKRKGKGKEKEKKNKKSKKNKKK</sequence>
<dbReference type="EMBL" id="PQFF01000359">
    <property type="protein sequence ID" value="RHZ56304.1"/>
    <property type="molecule type" value="Genomic_DNA"/>
</dbReference>
<feature type="compositionally biased region" description="Low complexity" evidence="1">
    <location>
        <begin position="320"/>
        <end position="353"/>
    </location>
</feature>
<feature type="compositionally biased region" description="Basic residues" evidence="1">
    <location>
        <begin position="587"/>
        <end position="598"/>
    </location>
</feature>
<feature type="region of interest" description="Disordered" evidence="1">
    <location>
        <begin position="455"/>
        <end position="541"/>
    </location>
</feature>
<feature type="region of interest" description="Disordered" evidence="1">
    <location>
        <begin position="632"/>
        <end position="682"/>
    </location>
</feature>
<evidence type="ECO:0000256" key="1">
    <source>
        <dbReference type="SAM" id="MobiDB-lite"/>
    </source>
</evidence>
<feature type="compositionally biased region" description="Polar residues" evidence="1">
    <location>
        <begin position="354"/>
        <end position="368"/>
    </location>
</feature>
<keyword evidence="3" id="KW-1185">Reference proteome</keyword>
<protein>
    <submittedName>
        <fullName evidence="2">Uncharacterized protein</fullName>
    </submittedName>
</protein>
<reference evidence="2 3" key="1">
    <citation type="submission" date="2018-08" db="EMBL/GenBank/DDBJ databases">
        <title>Genome and evolution of the arbuscular mycorrhizal fungus Diversispora epigaea (formerly Glomus versiforme) and its bacterial endosymbionts.</title>
        <authorList>
            <person name="Sun X."/>
            <person name="Fei Z."/>
            <person name="Harrison M."/>
        </authorList>
    </citation>
    <scope>NUCLEOTIDE SEQUENCE [LARGE SCALE GENOMIC DNA]</scope>
    <source>
        <strain evidence="2 3">IT104</strain>
    </source>
</reference>
<feature type="compositionally biased region" description="Basic residues" evidence="1">
    <location>
        <begin position="657"/>
        <end position="682"/>
    </location>
</feature>
<accession>A0A397H3M3</accession>
<proteinExistence type="predicted"/>
<organism evidence="2 3">
    <name type="scientific">Diversispora epigaea</name>
    <dbReference type="NCBI Taxonomy" id="1348612"/>
    <lineage>
        <taxon>Eukaryota</taxon>
        <taxon>Fungi</taxon>
        <taxon>Fungi incertae sedis</taxon>
        <taxon>Mucoromycota</taxon>
        <taxon>Glomeromycotina</taxon>
        <taxon>Glomeromycetes</taxon>
        <taxon>Diversisporales</taxon>
        <taxon>Diversisporaceae</taxon>
        <taxon>Diversispora</taxon>
    </lineage>
</organism>
<gene>
    <name evidence="2" type="ORF">Glove_402g56</name>
</gene>
<evidence type="ECO:0000313" key="3">
    <source>
        <dbReference type="Proteomes" id="UP000266861"/>
    </source>
</evidence>
<feature type="compositionally biased region" description="Acidic residues" evidence="1">
    <location>
        <begin position="457"/>
        <end position="475"/>
    </location>
</feature>
<dbReference type="STRING" id="1348612.A0A397H3M3"/>
<dbReference type="Proteomes" id="UP000266861">
    <property type="component" value="Unassembled WGS sequence"/>
</dbReference>